<name>A0AAV4J6W4_9GAST</name>
<gene>
    <name evidence="2" type="ORF">ElyMa_005008600</name>
</gene>
<reference evidence="2 3" key="1">
    <citation type="journal article" date="2021" name="Elife">
        <title>Chloroplast acquisition without the gene transfer in kleptoplastic sea slugs, Plakobranchus ocellatus.</title>
        <authorList>
            <person name="Maeda T."/>
            <person name="Takahashi S."/>
            <person name="Yoshida T."/>
            <person name="Shimamura S."/>
            <person name="Takaki Y."/>
            <person name="Nagai Y."/>
            <person name="Toyoda A."/>
            <person name="Suzuki Y."/>
            <person name="Arimoto A."/>
            <person name="Ishii H."/>
            <person name="Satoh N."/>
            <person name="Nishiyama T."/>
            <person name="Hasebe M."/>
            <person name="Maruyama T."/>
            <person name="Minagawa J."/>
            <person name="Obokata J."/>
            <person name="Shigenobu S."/>
        </authorList>
    </citation>
    <scope>NUCLEOTIDE SEQUENCE [LARGE SCALE GENOMIC DNA]</scope>
</reference>
<feature type="region of interest" description="Disordered" evidence="1">
    <location>
        <begin position="84"/>
        <end position="103"/>
    </location>
</feature>
<proteinExistence type="predicted"/>
<dbReference type="AlphaFoldDB" id="A0AAV4J6W4"/>
<dbReference type="EMBL" id="BMAT01010020">
    <property type="protein sequence ID" value="GFS18543.1"/>
    <property type="molecule type" value="Genomic_DNA"/>
</dbReference>
<evidence type="ECO:0000313" key="2">
    <source>
        <dbReference type="EMBL" id="GFS18543.1"/>
    </source>
</evidence>
<evidence type="ECO:0000256" key="1">
    <source>
        <dbReference type="SAM" id="MobiDB-lite"/>
    </source>
</evidence>
<keyword evidence="3" id="KW-1185">Reference proteome</keyword>
<evidence type="ECO:0000313" key="3">
    <source>
        <dbReference type="Proteomes" id="UP000762676"/>
    </source>
</evidence>
<sequence>MRNSLLLQPRHLPDDDASYLLLMGQKHSHQKQQRAWSIFFKQSQHALSRFSRKQNLHQSHDAAPARGQLFGLDKHFAIFHTTSARDALSGSRRRPDLSNNAGG</sequence>
<comment type="caution">
    <text evidence="2">The sequence shown here is derived from an EMBL/GenBank/DDBJ whole genome shotgun (WGS) entry which is preliminary data.</text>
</comment>
<dbReference type="Proteomes" id="UP000762676">
    <property type="component" value="Unassembled WGS sequence"/>
</dbReference>
<organism evidence="2 3">
    <name type="scientific">Elysia marginata</name>
    <dbReference type="NCBI Taxonomy" id="1093978"/>
    <lineage>
        <taxon>Eukaryota</taxon>
        <taxon>Metazoa</taxon>
        <taxon>Spiralia</taxon>
        <taxon>Lophotrochozoa</taxon>
        <taxon>Mollusca</taxon>
        <taxon>Gastropoda</taxon>
        <taxon>Heterobranchia</taxon>
        <taxon>Euthyneura</taxon>
        <taxon>Panpulmonata</taxon>
        <taxon>Sacoglossa</taxon>
        <taxon>Placobranchoidea</taxon>
        <taxon>Plakobranchidae</taxon>
        <taxon>Elysia</taxon>
    </lineage>
</organism>
<accession>A0AAV4J6W4</accession>
<protein>
    <submittedName>
        <fullName evidence="2">Uncharacterized protein</fullName>
    </submittedName>
</protein>